<accession>A0A6M1LC33</accession>
<protein>
    <submittedName>
        <fullName evidence="2">Phosphoesterase PA-phosphatase</fullName>
    </submittedName>
</protein>
<keyword evidence="3" id="KW-1185">Reference proteome</keyword>
<evidence type="ECO:0000313" key="2">
    <source>
        <dbReference type="EMBL" id="NGM15810.1"/>
    </source>
</evidence>
<reference evidence="2 3" key="1">
    <citation type="submission" date="2020-02" db="EMBL/GenBank/DDBJ databases">
        <title>Draft Genome Sequence of Verrucosispora sp. Strain CWR15, Isolated from Gulf of Mexico Sponge.</title>
        <authorList>
            <person name="Kennedy S.J."/>
            <person name="Cella E."/>
            <person name="Azarian T."/>
            <person name="Baker B.J."/>
            <person name="Shaw L.N."/>
        </authorList>
    </citation>
    <scope>NUCLEOTIDE SEQUENCE [LARGE SCALE GENOMIC DNA]</scope>
    <source>
        <strain evidence="2 3">CWR15</strain>
    </source>
</reference>
<organism evidence="2 3">
    <name type="scientific">Verrucosispora sioxanthis</name>
    <dbReference type="NCBI Taxonomy" id="2499994"/>
    <lineage>
        <taxon>Bacteria</taxon>
        <taxon>Bacillati</taxon>
        <taxon>Actinomycetota</taxon>
        <taxon>Actinomycetes</taxon>
        <taxon>Micromonosporales</taxon>
        <taxon>Micromonosporaceae</taxon>
        <taxon>Micromonospora</taxon>
    </lineage>
</organism>
<dbReference type="AlphaFoldDB" id="A0A6M1LC33"/>
<feature type="transmembrane region" description="Helical" evidence="1">
    <location>
        <begin position="185"/>
        <end position="206"/>
    </location>
</feature>
<gene>
    <name evidence="2" type="ORF">ENC19_25840</name>
</gene>
<keyword evidence="1" id="KW-0812">Transmembrane</keyword>
<sequence>MRQVLDARDSPSRSLSTRFARVVTEVFAPALLAAVMPVVVALQTSAPAVGPGLGWALVGALFCSVIPNSLIWWGVRRGRLSDHHIRVREQRRTPLAYGLLSVLVGLTLLVGFRAPRPVIAMVVVMFALGLAVTLVNLVWKLSIHAAVAAGSAAVLVIVFGPDLLLAAAGVVLVGWSRVELREHTVGQVVAGTTVGLVVALPTFLLLG</sequence>
<feature type="transmembrane region" description="Helical" evidence="1">
    <location>
        <begin position="95"/>
        <end position="112"/>
    </location>
</feature>
<dbReference type="EMBL" id="SAIY01000011">
    <property type="protein sequence ID" value="NGM15810.1"/>
    <property type="molecule type" value="Genomic_DNA"/>
</dbReference>
<feature type="transmembrane region" description="Helical" evidence="1">
    <location>
        <begin position="20"/>
        <end position="42"/>
    </location>
</feature>
<keyword evidence="1" id="KW-1133">Transmembrane helix</keyword>
<evidence type="ECO:0000256" key="1">
    <source>
        <dbReference type="SAM" id="Phobius"/>
    </source>
</evidence>
<keyword evidence="1" id="KW-0472">Membrane</keyword>
<evidence type="ECO:0000313" key="3">
    <source>
        <dbReference type="Proteomes" id="UP000478148"/>
    </source>
</evidence>
<name>A0A6M1LC33_9ACTN</name>
<feature type="transmembrane region" description="Helical" evidence="1">
    <location>
        <begin position="54"/>
        <end position="75"/>
    </location>
</feature>
<feature type="transmembrane region" description="Helical" evidence="1">
    <location>
        <begin position="146"/>
        <end position="173"/>
    </location>
</feature>
<proteinExistence type="predicted"/>
<comment type="caution">
    <text evidence="2">The sequence shown here is derived from an EMBL/GenBank/DDBJ whole genome shotgun (WGS) entry which is preliminary data.</text>
</comment>
<dbReference type="Proteomes" id="UP000478148">
    <property type="component" value="Unassembled WGS sequence"/>
</dbReference>
<feature type="transmembrane region" description="Helical" evidence="1">
    <location>
        <begin position="118"/>
        <end position="139"/>
    </location>
</feature>